<accession>A0ABS5JFJ4</accession>
<dbReference type="InterPro" id="IPR045657">
    <property type="entry name" value="DUF6392"/>
</dbReference>
<reference evidence="2" key="2">
    <citation type="submission" date="2023-07" db="EMBL/GenBank/DDBJ databases">
        <title>Genome-inferred correspondence between phylogeny and metabolic traits in the wild Drosophila gut microbiome.</title>
        <authorList>
            <person name="Bueno E."/>
            <person name="Blow F."/>
            <person name="Douglas A.E."/>
        </authorList>
    </citation>
    <scope>NUCLEOTIDE SEQUENCE [LARGE SCALE GENOMIC DNA]</scope>
    <source>
        <strain evidence="2">JGM97</strain>
    </source>
</reference>
<keyword evidence="2" id="KW-1185">Reference proteome</keyword>
<sequence length="155" mass="18173">MTINTTLLIRSLEKPYQAIFEAGVITYRTPPQGTQCDPYLTLDMKSEGIFLVFDNDKEKALSDIALRLRSDKTEWVFPNELPSPLKQEMSRDWVHETFGKPDKSIPPKIVMKTEFGWRERFKIEDFHIPITMIILYDMADMAKSINFLPTSRLRW</sequence>
<proteinExistence type="predicted"/>
<dbReference type="Proteomes" id="UP000680634">
    <property type="component" value="Unassembled WGS sequence"/>
</dbReference>
<organism evidence="1 2">
    <name type="scientific">Nissabacter archeti</name>
    <dbReference type="NCBI Taxonomy" id="1917880"/>
    <lineage>
        <taxon>Bacteria</taxon>
        <taxon>Pseudomonadati</taxon>
        <taxon>Pseudomonadota</taxon>
        <taxon>Gammaproteobacteria</taxon>
        <taxon>Enterobacterales</taxon>
        <taxon>Yersiniaceae</taxon>
        <taxon>Nissabacter</taxon>
    </lineage>
</organism>
<dbReference type="Pfam" id="PF19929">
    <property type="entry name" value="DUF6392"/>
    <property type="match status" value="1"/>
</dbReference>
<evidence type="ECO:0000313" key="1">
    <source>
        <dbReference type="EMBL" id="MBS0968715.1"/>
    </source>
</evidence>
<protein>
    <submittedName>
        <fullName evidence="1">Pyocin immunity protein</fullName>
    </submittedName>
</protein>
<gene>
    <name evidence="1" type="ORF">JK232_07390</name>
</gene>
<evidence type="ECO:0000313" key="2">
    <source>
        <dbReference type="Proteomes" id="UP000680634"/>
    </source>
</evidence>
<name>A0ABS5JFJ4_9GAMM</name>
<comment type="caution">
    <text evidence="1">The sequence shown here is derived from an EMBL/GenBank/DDBJ whole genome shotgun (WGS) entry which is preliminary data.</text>
</comment>
<reference evidence="1 2" key="1">
    <citation type="submission" date="2020-12" db="EMBL/GenBank/DDBJ databases">
        <authorList>
            <person name="Mcmullen J.G."/>
        </authorList>
    </citation>
    <scope>NUCLEOTIDE SEQUENCE [LARGE SCALE GENOMIC DNA]</scope>
    <source>
        <strain evidence="1 2">JGM97</strain>
    </source>
</reference>
<dbReference type="RefSeq" id="WP_101854677.1">
    <property type="nucleotide sequence ID" value="NZ_JAERKB010000004.1"/>
</dbReference>
<dbReference type="EMBL" id="JAERKB010000004">
    <property type="protein sequence ID" value="MBS0968715.1"/>
    <property type="molecule type" value="Genomic_DNA"/>
</dbReference>